<keyword evidence="6" id="KW-1185">Reference proteome</keyword>
<evidence type="ECO:0000313" key="5">
    <source>
        <dbReference type="EMBL" id="MFC4159330.1"/>
    </source>
</evidence>
<feature type="chain" id="PRO_5046988900" evidence="2">
    <location>
        <begin position="18"/>
        <end position="1885"/>
    </location>
</feature>
<dbReference type="Pfam" id="PF11974">
    <property type="entry name" value="bMG3"/>
    <property type="match status" value="1"/>
</dbReference>
<evidence type="ECO:0000256" key="1">
    <source>
        <dbReference type="ARBA" id="ARBA00010556"/>
    </source>
</evidence>
<dbReference type="InterPro" id="IPR041246">
    <property type="entry name" value="Bact_MG10"/>
</dbReference>
<dbReference type="PANTHER" id="PTHR40094">
    <property type="entry name" value="ALPHA-2-MACROGLOBULIN HOMOLOG"/>
    <property type="match status" value="1"/>
</dbReference>
<feature type="domain" description="Alpha-2-macroglobulin bait region" evidence="3">
    <location>
        <begin position="1013"/>
        <end position="1169"/>
    </location>
</feature>
<organism evidence="5 6">
    <name type="scientific">Chitinimonas lacunae</name>
    <dbReference type="NCBI Taxonomy" id="1963018"/>
    <lineage>
        <taxon>Bacteria</taxon>
        <taxon>Pseudomonadati</taxon>
        <taxon>Pseudomonadota</taxon>
        <taxon>Betaproteobacteria</taxon>
        <taxon>Neisseriales</taxon>
        <taxon>Chitinibacteraceae</taxon>
        <taxon>Chitinimonas</taxon>
    </lineage>
</organism>
<proteinExistence type="inferred from homology"/>
<dbReference type="InterPro" id="IPR001599">
    <property type="entry name" value="Macroglobln_a2"/>
</dbReference>
<dbReference type="Pfam" id="PF01835">
    <property type="entry name" value="MG2"/>
    <property type="match status" value="1"/>
</dbReference>
<comment type="similarity">
    <text evidence="1">Belongs to the protease inhibitor I39 (alpha-2-macroglobulin) family. Bacterial alpha-2-macroglobulin subfamily.</text>
</comment>
<dbReference type="SMART" id="SM01359">
    <property type="entry name" value="A2M_N_2"/>
    <property type="match status" value="1"/>
</dbReference>
<feature type="signal peptide" evidence="2">
    <location>
        <begin position="1"/>
        <end position="17"/>
    </location>
</feature>
<dbReference type="InterPro" id="IPR021868">
    <property type="entry name" value="Alpha_2_Macroglob_MG3"/>
</dbReference>
<dbReference type="EMBL" id="JBHSBU010000001">
    <property type="protein sequence ID" value="MFC4159330.1"/>
    <property type="molecule type" value="Genomic_DNA"/>
</dbReference>
<dbReference type="InterPro" id="IPR002890">
    <property type="entry name" value="MG2"/>
</dbReference>
<protein>
    <submittedName>
        <fullName evidence="5">Alpha-2-macroglobulin</fullName>
    </submittedName>
</protein>
<evidence type="ECO:0000256" key="2">
    <source>
        <dbReference type="SAM" id="SignalP"/>
    </source>
</evidence>
<keyword evidence="2" id="KW-0732">Signal</keyword>
<comment type="caution">
    <text evidence="5">The sequence shown here is derived from an EMBL/GenBank/DDBJ whole genome shotgun (WGS) entry which is preliminary data.</text>
</comment>
<dbReference type="InterPro" id="IPR051802">
    <property type="entry name" value="YfhM-like"/>
</dbReference>
<reference evidence="6" key="1">
    <citation type="journal article" date="2019" name="Int. J. Syst. Evol. Microbiol.">
        <title>The Global Catalogue of Microorganisms (GCM) 10K type strain sequencing project: providing services to taxonomists for standard genome sequencing and annotation.</title>
        <authorList>
            <consortium name="The Broad Institute Genomics Platform"/>
            <consortium name="The Broad Institute Genome Sequencing Center for Infectious Disease"/>
            <person name="Wu L."/>
            <person name="Ma J."/>
        </authorList>
    </citation>
    <scope>NUCLEOTIDE SEQUENCE [LARGE SCALE GENOMIC DNA]</scope>
    <source>
        <strain evidence="6">LMG 29894</strain>
    </source>
</reference>
<dbReference type="Proteomes" id="UP001595791">
    <property type="component" value="Unassembled WGS sequence"/>
</dbReference>
<dbReference type="Pfam" id="PF07703">
    <property type="entry name" value="A2M_BRD"/>
    <property type="match status" value="1"/>
</dbReference>
<name>A0ABV8MPZ4_9NEIS</name>
<dbReference type="Pfam" id="PF17973">
    <property type="entry name" value="bMG10"/>
    <property type="match status" value="1"/>
</dbReference>
<dbReference type="RefSeq" id="WP_378162974.1">
    <property type="nucleotide sequence ID" value="NZ_JBHSBU010000001.1"/>
</dbReference>
<accession>A0ABV8MPZ4</accession>
<evidence type="ECO:0000313" key="6">
    <source>
        <dbReference type="Proteomes" id="UP001595791"/>
    </source>
</evidence>
<dbReference type="PANTHER" id="PTHR40094:SF1">
    <property type="entry name" value="UBIQUITIN DOMAIN-CONTAINING PROTEIN"/>
    <property type="match status" value="1"/>
</dbReference>
<evidence type="ECO:0000259" key="3">
    <source>
        <dbReference type="SMART" id="SM01359"/>
    </source>
</evidence>
<dbReference type="InterPro" id="IPR011625">
    <property type="entry name" value="A2M_N_BRD"/>
</dbReference>
<gene>
    <name evidence="5" type="ORF">ACFOW7_08165</name>
</gene>
<sequence length="1885" mass="206571">MRFIASLLFASAVTASAVEIESFSPQGGVSQVRQVKARFNGPVVRFGDPRGPMPFSVQCSQGEGSGRWIDERTWVYDFKQDLPAGSHCKFTPTALKALDGSEVGSRSYAFSTGGPEPIQTWPSYGWISEDQTFLVSFALPPTAESLQKHARCVVEGIAERIPALRLAPAERDRIIAGLFERNRSQIPSYSEAFRCQRPLPAGAQVQLVFDSGLAGTIGTPLRQPMSFSFEVQPPFKAELRCERHKDKTPCVPVSDLHLDFTTPISAELAAKIALVSADGRQRWKAEPVASEDVLDQELGGRQRFSSRVRFRAPFPESAQLKLQLPAELRDQSGRALANAREFPLTVRFDQYPPLAKFAADFGIVERAVGTLPVTLRNVGQPEAKTAVKPAPATLADKVISAMTNQPSEEQKPALGLPYRRLTLTRDVDIVRWYRKLQRGHSGQDGRDTRSFSFLKKEAGVHLGRLPAPADDRAAEVIGIPLTGPGLHIIEVESQRLGRKLLERDPTMYVASAALHTNLAVHFRAGNDESLVWVTTLDQGWLVNDAAVAIYNCNGKQLASGRTNKQGVWLYPGKLSQARYDCPQFVLARSGDDIGMVSSDWHDGIEPWRFNIPTEGAEPRREVVRAVLDRGLYRRGETMSFKLVGRLNSSQGFAALPAAAQPNRVRLIHYGSSDSFFVPITWQQGSAIGSWKVPAEAKLGNYSVIAEVSSGKLDDDAKVSRSYDAGYFSVSEFRVPLMRAMLQLPQKPVAPDRLNASVQLQYLAGGPAAGERVRLRGLLSDAALPPLPEFEEFTFANGDVAPEVRAGVMSQPQGDEEWRPNDNDRPLATREAVLDKTGAASLELSGWTAVGRASRLTAELEYSDPNGEIQTAASSTTLWPAAVQAGLRFGNPRAGEPTLPLTLGVADLEGRPLAGRPLKAEAWLGETVSHRRRLVGGFYAYRHETHYKPLGVICEGRSNARGRIDCNIKRPGQGELLVRVAAQDDAGRISYANSSSYSEGEGDNWWEAGDGDRIDLLADKRQYQPGETAAIQIRMPFRQGTALVAVEREKVLDWYTMTLNGTDPTIKLPIKPHYGPNVFVSVLVVRGRVAEPAPTALIDLGKPAHKLGMLELKVGDQGYALDVKVAADRPVYQVRDKARVRISVKTRDGRPLPPGAEVALAAVDEGLLALRPNDSWRLLPAMLGERPYSFEATATAQGQVIGRRHFGRKAVAAGGGGGRTSLRELFDTLLLWQPRVALDARGEATVEVPLNDSLTSFRIAAVATAGNDRFGSGETNIRASKDVMLFSGLANTVREEDRFEAGFTVRNTLEQPVKLTVSARAEGLAPLPPQTLTLAGGAARELSWPVEVPVGLRQLAWTVSVNGDGGRQYDQLALRQAVIEAVPVRTLQSTLVQLTPNHGLPLERPRDALPGRGGVRVALAPSLALALDGVERYFERYPYSCLEQQSSSAIGRNDRRQWTALMSRLPLYLDGSGLAKFFPPLSEGSPGLTAHLLAISADSGFELPEAARLRMQSGLEGYINGRVMARDSTHLAERKLEAIAALARYGAARPAMLEGLALEPNRWPVGTLLDWIELLERMKDVPRRAERLAEARQILLARLDLSGSSLVFSTERDDYWWWLLDSPDSNAARLLLGSIGRGTDRTELGRLARGLVLRQKRGHWDTTVANAWGAVALRRFAAEVESGPPAGVTVARLEGEKRFEWQKSPKGGELRFDWPAQPTTLKLEHQGAGRPWALISANSAVPLTAPLRAGYSISKRWEPVETRGRGYGRGDVWRVRLEIDAQADMGWVVVDDPIPAGATLLGRGLSGESALLARNEASSGAWPSFEERGETAYRAYFAWMRKGRTTVEYTVRLNNRGEFRLPSTRVEAMYAPERFGELPNPPLRVE</sequence>
<dbReference type="SMART" id="SM01360">
    <property type="entry name" value="A2M"/>
    <property type="match status" value="1"/>
</dbReference>
<dbReference type="Pfam" id="PF00207">
    <property type="entry name" value="A2M"/>
    <property type="match status" value="1"/>
</dbReference>
<feature type="domain" description="Alpha-2-macroglobulin" evidence="4">
    <location>
        <begin position="1228"/>
        <end position="1318"/>
    </location>
</feature>
<evidence type="ECO:0000259" key="4">
    <source>
        <dbReference type="SMART" id="SM01360"/>
    </source>
</evidence>